<keyword evidence="1" id="KW-0472">Membrane</keyword>
<evidence type="ECO:0000259" key="2">
    <source>
        <dbReference type="PROSITE" id="PS50878"/>
    </source>
</evidence>
<feature type="transmembrane region" description="Helical" evidence="1">
    <location>
        <begin position="86"/>
        <end position="104"/>
    </location>
</feature>
<dbReference type="PROSITE" id="PS50878">
    <property type="entry name" value="RT_POL"/>
    <property type="match status" value="1"/>
</dbReference>
<evidence type="ECO:0000256" key="1">
    <source>
        <dbReference type="SAM" id="Phobius"/>
    </source>
</evidence>
<keyword evidence="1" id="KW-0812">Transmembrane</keyword>
<reference evidence="3" key="2">
    <citation type="submission" date="2014-03" db="EMBL/GenBank/DDBJ databases">
        <authorList>
            <person name="Genoscope - CEA"/>
        </authorList>
    </citation>
    <scope>NUCLEOTIDE SEQUENCE</scope>
</reference>
<sequence length="480" mass="53904">MAPFILSFTQISRPFAEKQPQSMMFPPPCFTVANFRRAWTCTGLSRGTSLALQDLSPWRRSVLLMVGFVTLVPALCRSFTRSPRVVLGFFLTVLVIILTPWGEILRGAPDRGRLSVVLYVFHFLKIAPTVDFFKPSCLPIADSDFPAWCRSTILLLVYFDSSLVLAIVAFDSVNHRILIGRLNSLGFSNDYLTWFTNYFAERVQCVKSEGMLSGPLAVSMGVPQGSILRPTLFSVYINDVALAAGDSLIHLYADDTILYTSGPSLDTVLTNLQTSFNAIQHTFSGLQLLLNTSKTKCMLFNRLLPAPVCPTSITTLDGSDLEYVDNYKYLGVWLDCKLSFQTHVKHLQSKIKSRIGFLFRNKASFTHAAKLTLVKRTILFSDVIYKIASNTLLSKLDAVYHSAIRFVTKSPYTTQHCDLYALVGWPLLHIRRQTHWLQVIYKSMLGKALPYLSSLVMITTPTRSTRSSRYISLIITKANT</sequence>
<keyword evidence="1" id="KW-1133">Transmembrane helix</keyword>
<proteinExistence type="predicted"/>
<dbReference type="InterPro" id="IPR000477">
    <property type="entry name" value="RT_dom"/>
</dbReference>
<name>A0A060YXI7_ONCMY</name>
<evidence type="ECO:0000313" key="4">
    <source>
        <dbReference type="Proteomes" id="UP000193380"/>
    </source>
</evidence>
<feature type="domain" description="Reverse transcriptase" evidence="2">
    <location>
        <begin position="1"/>
        <end position="334"/>
    </location>
</feature>
<dbReference type="Proteomes" id="UP000193380">
    <property type="component" value="Unassembled WGS sequence"/>
</dbReference>
<dbReference type="Pfam" id="PF00078">
    <property type="entry name" value="RVT_1"/>
    <property type="match status" value="1"/>
</dbReference>
<protein>
    <recommendedName>
        <fullName evidence="2">Reverse transcriptase domain-containing protein</fullName>
    </recommendedName>
</protein>
<feature type="transmembrane region" description="Helical" evidence="1">
    <location>
        <begin position="62"/>
        <end position="80"/>
    </location>
</feature>
<dbReference type="SUPFAM" id="SSF56672">
    <property type="entry name" value="DNA/RNA polymerases"/>
    <property type="match status" value="1"/>
</dbReference>
<dbReference type="InterPro" id="IPR043502">
    <property type="entry name" value="DNA/RNA_pol_sf"/>
</dbReference>
<dbReference type="AlphaFoldDB" id="A0A060YXI7"/>
<dbReference type="PANTHER" id="PTHR33332">
    <property type="entry name" value="REVERSE TRANSCRIPTASE DOMAIN-CONTAINING PROTEIN"/>
    <property type="match status" value="1"/>
</dbReference>
<dbReference type="PaxDb" id="8022-A0A060YXI7"/>
<gene>
    <name evidence="3" type="ORF">GSONMT00020618001</name>
</gene>
<reference evidence="3" key="1">
    <citation type="journal article" date="2014" name="Nat. Commun.">
        <title>The rainbow trout genome provides novel insights into evolution after whole-genome duplication in vertebrates.</title>
        <authorList>
            <person name="Berthelot C."/>
            <person name="Brunet F."/>
            <person name="Chalopin D."/>
            <person name="Juanchich A."/>
            <person name="Bernard M."/>
            <person name="Noel B."/>
            <person name="Bento P."/>
            <person name="Da Silva C."/>
            <person name="Labadie K."/>
            <person name="Alberti A."/>
            <person name="Aury J.M."/>
            <person name="Louis A."/>
            <person name="Dehais P."/>
            <person name="Bardou P."/>
            <person name="Montfort J."/>
            <person name="Klopp C."/>
            <person name="Cabau C."/>
            <person name="Gaspin C."/>
            <person name="Thorgaard G.H."/>
            <person name="Boussaha M."/>
            <person name="Quillet E."/>
            <person name="Guyomard R."/>
            <person name="Galiana D."/>
            <person name="Bobe J."/>
            <person name="Volff J.N."/>
            <person name="Genet C."/>
            <person name="Wincker P."/>
            <person name="Jaillon O."/>
            <person name="Roest Crollius H."/>
            <person name="Guiguen Y."/>
        </authorList>
    </citation>
    <scope>NUCLEOTIDE SEQUENCE [LARGE SCALE GENOMIC DNA]</scope>
</reference>
<dbReference type="EMBL" id="FR924942">
    <property type="protein sequence ID" value="CDQ96282.1"/>
    <property type="molecule type" value="Genomic_DNA"/>
</dbReference>
<accession>A0A060YXI7</accession>
<organism evidence="3 4">
    <name type="scientific">Oncorhynchus mykiss</name>
    <name type="common">Rainbow trout</name>
    <name type="synonym">Salmo gairdneri</name>
    <dbReference type="NCBI Taxonomy" id="8022"/>
    <lineage>
        <taxon>Eukaryota</taxon>
        <taxon>Metazoa</taxon>
        <taxon>Chordata</taxon>
        <taxon>Craniata</taxon>
        <taxon>Vertebrata</taxon>
        <taxon>Euteleostomi</taxon>
        <taxon>Actinopterygii</taxon>
        <taxon>Neopterygii</taxon>
        <taxon>Teleostei</taxon>
        <taxon>Protacanthopterygii</taxon>
        <taxon>Salmoniformes</taxon>
        <taxon>Salmonidae</taxon>
        <taxon>Salmoninae</taxon>
        <taxon>Oncorhynchus</taxon>
    </lineage>
</organism>
<evidence type="ECO:0000313" key="3">
    <source>
        <dbReference type="EMBL" id="CDQ96282.1"/>
    </source>
</evidence>